<dbReference type="EMBL" id="VEPZ02001144">
    <property type="protein sequence ID" value="KAE8691805.1"/>
    <property type="molecule type" value="Genomic_DNA"/>
</dbReference>
<accession>A0A6A2ZLK0</accession>
<gene>
    <name evidence="2" type="ORF">F3Y22_tig00110879pilonHSYRG00093</name>
</gene>
<proteinExistence type="predicted"/>
<evidence type="ECO:0000313" key="2">
    <source>
        <dbReference type="EMBL" id="KAE8691805.1"/>
    </source>
</evidence>
<sequence length="456" mass="52946">MYTTVNTLVCAKSQFVSIQRSVGRRELRRGCIQRSCTPQKRRLRSNSEAFKESPFSKPMKLKSPRRRLISSPSSTANKIKEDPSGKLVKKCWNPRVLDFARHVSNKRKLGACMYADVRDREIVSMEKVKQQVIDWATMILGMHQSKKKITGSTSPLQHLQNLYSNKQVPSGSKIWIGKYFMIFHAYNISILKMYIDRQAMVVTFRALKIKSFQHFRRGSWSAVEILEAELREAASNLSLTSEEGGAYQSTDLTALEIYPSQENSTVRIDHMALPLSKTFRSPIVDTIQSLLSINKLYLLCREVFPWWEEGYNYWGGVFFLITDRTSWNFGIFKHAVLNDQGLFKLVQSRDGKFKRVMLKLMKLTSPSLCREFVYFGIVFSNFAQMYRTTCDSFDMLAVFNLQHACSIHDLRHGNRRWWPSLVCFNIGILQRLSPNQPMRGVSRYYWLFGHCLKQNL</sequence>
<protein>
    <submittedName>
        <fullName evidence="2">Uncharacterized protein</fullName>
    </submittedName>
</protein>
<feature type="compositionally biased region" description="Basic residues" evidence="1">
    <location>
        <begin position="59"/>
        <end position="68"/>
    </location>
</feature>
<evidence type="ECO:0000256" key="1">
    <source>
        <dbReference type="SAM" id="MobiDB-lite"/>
    </source>
</evidence>
<keyword evidence="3" id="KW-1185">Reference proteome</keyword>
<reference evidence="2" key="1">
    <citation type="submission" date="2019-09" db="EMBL/GenBank/DDBJ databases">
        <title>Draft genome information of white flower Hibiscus syriacus.</title>
        <authorList>
            <person name="Kim Y.-M."/>
        </authorList>
    </citation>
    <scope>NUCLEOTIDE SEQUENCE [LARGE SCALE GENOMIC DNA]</scope>
    <source>
        <strain evidence="2">YM2019G1</strain>
    </source>
</reference>
<dbReference type="Proteomes" id="UP000436088">
    <property type="component" value="Unassembled WGS sequence"/>
</dbReference>
<dbReference type="AlphaFoldDB" id="A0A6A2ZLK0"/>
<evidence type="ECO:0000313" key="3">
    <source>
        <dbReference type="Proteomes" id="UP000436088"/>
    </source>
</evidence>
<name>A0A6A2ZLK0_HIBSY</name>
<feature type="region of interest" description="Disordered" evidence="1">
    <location>
        <begin position="42"/>
        <end position="81"/>
    </location>
</feature>
<comment type="caution">
    <text evidence="2">The sequence shown here is derived from an EMBL/GenBank/DDBJ whole genome shotgun (WGS) entry which is preliminary data.</text>
</comment>
<organism evidence="2 3">
    <name type="scientific">Hibiscus syriacus</name>
    <name type="common">Rose of Sharon</name>
    <dbReference type="NCBI Taxonomy" id="106335"/>
    <lineage>
        <taxon>Eukaryota</taxon>
        <taxon>Viridiplantae</taxon>
        <taxon>Streptophyta</taxon>
        <taxon>Embryophyta</taxon>
        <taxon>Tracheophyta</taxon>
        <taxon>Spermatophyta</taxon>
        <taxon>Magnoliopsida</taxon>
        <taxon>eudicotyledons</taxon>
        <taxon>Gunneridae</taxon>
        <taxon>Pentapetalae</taxon>
        <taxon>rosids</taxon>
        <taxon>malvids</taxon>
        <taxon>Malvales</taxon>
        <taxon>Malvaceae</taxon>
        <taxon>Malvoideae</taxon>
        <taxon>Hibiscus</taxon>
    </lineage>
</organism>